<feature type="transmembrane region" description="Helical" evidence="6">
    <location>
        <begin position="280"/>
        <end position="297"/>
    </location>
</feature>
<dbReference type="PROSITE" id="PS00216">
    <property type="entry name" value="SUGAR_TRANSPORT_1"/>
    <property type="match status" value="1"/>
</dbReference>
<keyword evidence="2" id="KW-0813">Transport</keyword>
<feature type="transmembrane region" description="Helical" evidence="6">
    <location>
        <begin position="12"/>
        <end position="33"/>
    </location>
</feature>
<dbReference type="RefSeq" id="WP_119866459.1">
    <property type="nucleotide sequence ID" value="NZ_CP016786.1"/>
</dbReference>
<keyword evidence="9" id="KW-1185">Reference proteome</keyword>
<dbReference type="SUPFAM" id="SSF103473">
    <property type="entry name" value="MFS general substrate transporter"/>
    <property type="match status" value="1"/>
</dbReference>
<name>A0A343JFM7_9CLOT</name>
<comment type="subcellular location">
    <subcellularLocation>
        <location evidence="1">Cell membrane</location>
        <topology evidence="1">Multi-pass membrane protein</topology>
    </subcellularLocation>
</comment>
<dbReference type="Pfam" id="PF07690">
    <property type="entry name" value="MFS_1"/>
    <property type="match status" value="1"/>
</dbReference>
<keyword evidence="4 6" id="KW-1133">Transmembrane helix</keyword>
<dbReference type="AlphaFoldDB" id="A0A343JFM7"/>
<proteinExistence type="predicted"/>
<gene>
    <name evidence="8" type="ORF">BEN51_13095</name>
</gene>
<dbReference type="GO" id="GO:0022857">
    <property type="term" value="F:transmembrane transporter activity"/>
    <property type="evidence" value="ECO:0007669"/>
    <property type="project" value="InterPro"/>
</dbReference>
<dbReference type="InterPro" id="IPR036259">
    <property type="entry name" value="MFS_trans_sf"/>
</dbReference>
<feature type="transmembrane region" description="Helical" evidence="6">
    <location>
        <begin position="249"/>
        <end position="268"/>
    </location>
</feature>
<dbReference type="GO" id="GO:0005886">
    <property type="term" value="C:plasma membrane"/>
    <property type="evidence" value="ECO:0007669"/>
    <property type="project" value="UniProtKB-SubCell"/>
</dbReference>
<dbReference type="KEGG" id="cia:BEN51_13095"/>
<dbReference type="Proteomes" id="UP000264883">
    <property type="component" value="Chromosome"/>
</dbReference>
<feature type="transmembrane region" description="Helical" evidence="6">
    <location>
        <begin position="78"/>
        <end position="101"/>
    </location>
</feature>
<dbReference type="InterPro" id="IPR005829">
    <property type="entry name" value="Sugar_transporter_CS"/>
</dbReference>
<keyword evidence="3 6" id="KW-0812">Transmembrane</keyword>
<feature type="transmembrane region" description="Helical" evidence="6">
    <location>
        <begin position="337"/>
        <end position="355"/>
    </location>
</feature>
<evidence type="ECO:0000256" key="4">
    <source>
        <dbReference type="ARBA" id="ARBA00022989"/>
    </source>
</evidence>
<evidence type="ECO:0000256" key="3">
    <source>
        <dbReference type="ARBA" id="ARBA00022692"/>
    </source>
</evidence>
<organism evidence="8 9">
    <name type="scientific">Clostridium isatidis</name>
    <dbReference type="NCBI Taxonomy" id="182773"/>
    <lineage>
        <taxon>Bacteria</taxon>
        <taxon>Bacillati</taxon>
        <taxon>Bacillota</taxon>
        <taxon>Clostridia</taxon>
        <taxon>Eubacteriales</taxon>
        <taxon>Clostridiaceae</taxon>
        <taxon>Clostridium</taxon>
    </lineage>
</organism>
<evidence type="ECO:0000256" key="6">
    <source>
        <dbReference type="SAM" id="Phobius"/>
    </source>
</evidence>
<feature type="domain" description="Major facilitator superfamily (MFS) profile" evidence="7">
    <location>
        <begin position="1"/>
        <end position="391"/>
    </location>
</feature>
<feature type="transmembrane region" description="Helical" evidence="6">
    <location>
        <begin position="367"/>
        <end position="387"/>
    </location>
</feature>
<reference evidence="8 9" key="1">
    <citation type="submission" date="2016-08" db="EMBL/GenBank/DDBJ databases">
        <title>Complete Genome Sequence Of The Indigo Reducing Clostridium isatidis DSM15098.</title>
        <authorList>
            <person name="Little G.T."/>
            <person name="Minton N.P."/>
        </authorList>
    </citation>
    <scope>NUCLEOTIDE SEQUENCE [LARGE SCALE GENOMIC DNA]</scope>
    <source>
        <strain evidence="8 9">DSM 15098</strain>
    </source>
</reference>
<feature type="transmembrane region" description="Helical" evidence="6">
    <location>
        <begin position="216"/>
        <end position="237"/>
    </location>
</feature>
<feature type="transmembrane region" description="Helical" evidence="6">
    <location>
        <begin position="162"/>
        <end position="181"/>
    </location>
</feature>
<dbReference type="InterPro" id="IPR053160">
    <property type="entry name" value="MFS_DHA3_Transporter"/>
</dbReference>
<dbReference type="PROSITE" id="PS50850">
    <property type="entry name" value="MFS"/>
    <property type="match status" value="1"/>
</dbReference>
<dbReference type="PANTHER" id="PTHR23530">
    <property type="entry name" value="TRANSPORT PROTEIN-RELATED"/>
    <property type="match status" value="1"/>
</dbReference>
<feature type="transmembrane region" description="Helical" evidence="6">
    <location>
        <begin position="303"/>
        <end position="325"/>
    </location>
</feature>
<dbReference type="EMBL" id="CP016786">
    <property type="protein sequence ID" value="ASW44335.1"/>
    <property type="molecule type" value="Genomic_DNA"/>
</dbReference>
<dbReference type="InterPro" id="IPR011701">
    <property type="entry name" value="MFS"/>
</dbReference>
<dbReference type="PANTHER" id="PTHR23530:SF1">
    <property type="entry name" value="PERMEASE, MAJOR FACILITATOR SUPERFAMILY-RELATED"/>
    <property type="match status" value="1"/>
</dbReference>
<dbReference type="Gene3D" id="1.20.1250.20">
    <property type="entry name" value="MFS general substrate transporter like domains"/>
    <property type="match status" value="1"/>
</dbReference>
<evidence type="ECO:0000256" key="2">
    <source>
        <dbReference type="ARBA" id="ARBA00022448"/>
    </source>
</evidence>
<evidence type="ECO:0000313" key="8">
    <source>
        <dbReference type="EMBL" id="ASW44335.1"/>
    </source>
</evidence>
<sequence length="394" mass="44276">MNKISKNVQIDYIYKFLSSFDITSAIWVLYLAFNGMSLIEIGLLEGIFHITGLISEVPTGAIADLIGRKKAIVFSRSFSLISAILMLFSASFLGFAISFIFSALGYNLQSGSEEALVYDSLKILNREDEYLRINGRLNLIIEVSSALAVFVGGFLSKNNFKLSYIVAVIISLCALLVSINFKEAKIVEKINKEKSKIDVKNHFKECVRILKSNKRILNYLTFFSSIYAFSATIYFYNQQYLSDNGYSRLAISIILLINGLIASLGSVFSSKIYNRYRSKAIALIPVLLSTFIVIIGYSKGNFILLNLWIINLFTAILQPISSNLINSMIESEQRATILSLESMFYSLSMIILFPISGYIGDLFSLEISFRILGLFSLILSFIQFSIIKKECKNN</sequence>
<protein>
    <recommendedName>
        <fullName evidence="7">Major facilitator superfamily (MFS) profile domain-containing protein</fullName>
    </recommendedName>
</protein>
<evidence type="ECO:0000256" key="5">
    <source>
        <dbReference type="ARBA" id="ARBA00023136"/>
    </source>
</evidence>
<keyword evidence="5 6" id="KW-0472">Membrane</keyword>
<dbReference type="OrthoDB" id="9816124at2"/>
<evidence type="ECO:0000313" key="9">
    <source>
        <dbReference type="Proteomes" id="UP000264883"/>
    </source>
</evidence>
<accession>A0A343JFM7</accession>
<evidence type="ECO:0000259" key="7">
    <source>
        <dbReference type="PROSITE" id="PS50850"/>
    </source>
</evidence>
<dbReference type="InterPro" id="IPR020846">
    <property type="entry name" value="MFS_dom"/>
</dbReference>
<evidence type="ECO:0000256" key="1">
    <source>
        <dbReference type="ARBA" id="ARBA00004651"/>
    </source>
</evidence>